<comment type="caution">
    <text evidence="2">The sequence shown here is derived from an EMBL/GenBank/DDBJ whole genome shotgun (WGS) entry which is preliminary data.</text>
</comment>
<protein>
    <submittedName>
        <fullName evidence="2">Uncharacterized protein</fullName>
    </submittedName>
</protein>
<sequence length="229" mass="24790">MAPKKPQPPSEADIIFNRANVALARSRALIQSWLPAPSAAEQANSHKTDEELLKEDEELFKATPELLGVGAILPDSDQDSLVKRRGPSNQKLLEQLLGKKAANKHIASKTPNRFAKVQSTTAQATKGASADDDNDEEEGRASMVASKRKRPGQKPQMTNVKPDVKDGADDKEETQTGKDGGKSSTPARADSSEEEDARPGKRRGGSYLDQLLAEKANKKKKKKQKAAAK</sequence>
<reference evidence="2 3" key="1">
    <citation type="submission" date="2024-07" db="EMBL/GenBank/DDBJ databases">
        <title>Draft sequence of the Neodothiora populina.</title>
        <authorList>
            <person name="Drown D.D."/>
            <person name="Schuette U.S."/>
            <person name="Buechlein A.B."/>
            <person name="Rusch D.R."/>
            <person name="Winton L.W."/>
            <person name="Adams G.A."/>
        </authorList>
    </citation>
    <scope>NUCLEOTIDE SEQUENCE [LARGE SCALE GENOMIC DNA]</scope>
    <source>
        <strain evidence="2 3">CPC 39397</strain>
    </source>
</reference>
<feature type="compositionally biased region" description="Basic residues" evidence="1">
    <location>
        <begin position="217"/>
        <end position="229"/>
    </location>
</feature>
<accession>A0ABR3PHY6</accession>
<feature type="compositionally biased region" description="Basic and acidic residues" evidence="1">
    <location>
        <begin position="162"/>
        <end position="181"/>
    </location>
</feature>
<gene>
    <name evidence="2" type="ORF">AAFC00_007219</name>
</gene>
<evidence type="ECO:0000313" key="3">
    <source>
        <dbReference type="Proteomes" id="UP001562354"/>
    </source>
</evidence>
<organism evidence="2 3">
    <name type="scientific">Neodothiora populina</name>
    <dbReference type="NCBI Taxonomy" id="2781224"/>
    <lineage>
        <taxon>Eukaryota</taxon>
        <taxon>Fungi</taxon>
        <taxon>Dikarya</taxon>
        <taxon>Ascomycota</taxon>
        <taxon>Pezizomycotina</taxon>
        <taxon>Dothideomycetes</taxon>
        <taxon>Dothideomycetidae</taxon>
        <taxon>Dothideales</taxon>
        <taxon>Dothioraceae</taxon>
        <taxon>Neodothiora</taxon>
    </lineage>
</organism>
<keyword evidence="3" id="KW-1185">Reference proteome</keyword>
<proteinExistence type="predicted"/>
<dbReference type="EMBL" id="JBFMKM010000006">
    <property type="protein sequence ID" value="KAL1305618.1"/>
    <property type="molecule type" value="Genomic_DNA"/>
</dbReference>
<name>A0ABR3PHY6_9PEZI</name>
<feature type="compositionally biased region" description="Polar residues" evidence="1">
    <location>
        <begin position="117"/>
        <end position="126"/>
    </location>
</feature>
<dbReference type="RefSeq" id="XP_069201891.1">
    <property type="nucleotide sequence ID" value="XM_069347286.1"/>
</dbReference>
<feature type="region of interest" description="Disordered" evidence="1">
    <location>
        <begin position="103"/>
        <end position="229"/>
    </location>
</feature>
<dbReference type="InterPro" id="IPR021641">
    <property type="entry name" value="DUF3245"/>
</dbReference>
<dbReference type="Proteomes" id="UP001562354">
    <property type="component" value="Unassembled WGS sequence"/>
</dbReference>
<dbReference type="GeneID" id="95980918"/>
<evidence type="ECO:0000256" key="1">
    <source>
        <dbReference type="SAM" id="MobiDB-lite"/>
    </source>
</evidence>
<evidence type="ECO:0000313" key="2">
    <source>
        <dbReference type="EMBL" id="KAL1305618.1"/>
    </source>
</evidence>
<dbReference type="Pfam" id="PF11595">
    <property type="entry name" value="DUF3245"/>
    <property type="match status" value="1"/>
</dbReference>